<comment type="caution">
    <text evidence="2">The sequence shown here is derived from an EMBL/GenBank/DDBJ whole genome shotgun (WGS) entry which is preliminary data.</text>
</comment>
<dbReference type="AlphaFoldDB" id="U2RVG1"/>
<gene>
    <name evidence="2" type="ORF">HMPREF0682_2715</name>
</gene>
<evidence type="ECO:0000313" key="2">
    <source>
        <dbReference type="EMBL" id="ERK54637.1"/>
    </source>
</evidence>
<name>U2RVG1_9ACTN</name>
<feature type="compositionally biased region" description="Low complexity" evidence="1">
    <location>
        <begin position="32"/>
        <end position="41"/>
    </location>
</feature>
<dbReference type="Proteomes" id="UP000017052">
    <property type="component" value="Unassembled WGS sequence"/>
</dbReference>
<feature type="region of interest" description="Disordered" evidence="1">
    <location>
        <begin position="32"/>
        <end position="52"/>
    </location>
</feature>
<sequence>MPLQEGRGLLMGLPDCSGQSSIERVMRRLLASRGAAGALTGTGRGSPRPRRH</sequence>
<organism evidence="2 3">
    <name type="scientific">Propionibacterium acidifaciens F0233</name>
    <dbReference type="NCBI Taxonomy" id="553198"/>
    <lineage>
        <taxon>Bacteria</taxon>
        <taxon>Bacillati</taxon>
        <taxon>Actinomycetota</taxon>
        <taxon>Actinomycetes</taxon>
        <taxon>Propionibacteriales</taxon>
        <taxon>Propionibacteriaceae</taxon>
        <taxon>Propionibacterium</taxon>
    </lineage>
</organism>
<evidence type="ECO:0000313" key="3">
    <source>
        <dbReference type="Proteomes" id="UP000017052"/>
    </source>
</evidence>
<keyword evidence="3" id="KW-1185">Reference proteome</keyword>
<proteinExistence type="predicted"/>
<evidence type="ECO:0000256" key="1">
    <source>
        <dbReference type="SAM" id="MobiDB-lite"/>
    </source>
</evidence>
<dbReference type="EMBL" id="ACVN02000209">
    <property type="protein sequence ID" value="ERK54637.1"/>
    <property type="molecule type" value="Genomic_DNA"/>
</dbReference>
<protein>
    <submittedName>
        <fullName evidence="2">Uncharacterized protein</fullName>
    </submittedName>
</protein>
<reference evidence="2" key="1">
    <citation type="submission" date="2013-08" db="EMBL/GenBank/DDBJ databases">
        <authorList>
            <person name="Durkin A.S."/>
            <person name="Haft D.R."/>
            <person name="McCorrison J."/>
            <person name="Torralba M."/>
            <person name="Gillis M."/>
            <person name="Haft D.H."/>
            <person name="Methe B."/>
            <person name="Sutton G."/>
            <person name="Nelson K.E."/>
        </authorList>
    </citation>
    <scope>NUCLEOTIDE SEQUENCE [LARGE SCALE GENOMIC DNA]</scope>
    <source>
        <strain evidence="2">F0233</strain>
    </source>
</reference>
<accession>U2RVG1</accession>